<feature type="transmembrane region" description="Helical" evidence="6">
    <location>
        <begin position="444"/>
        <end position="464"/>
    </location>
</feature>
<dbReference type="VEuPathDB" id="FungiDB:DNF11_2230"/>
<dbReference type="InterPro" id="IPR020846">
    <property type="entry name" value="MFS_dom"/>
</dbReference>
<evidence type="ECO:0000256" key="3">
    <source>
        <dbReference type="ARBA" id="ARBA00022692"/>
    </source>
</evidence>
<feature type="domain" description="Major facilitator superfamily (MFS) profile" evidence="7">
    <location>
        <begin position="78"/>
        <end position="583"/>
    </location>
</feature>
<evidence type="ECO:0000256" key="1">
    <source>
        <dbReference type="ARBA" id="ARBA00004141"/>
    </source>
</evidence>
<dbReference type="PANTHER" id="PTHR23511">
    <property type="entry name" value="SYNAPTIC VESICLE GLYCOPROTEIN 2"/>
    <property type="match status" value="1"/>
</dbReference>
<proteinExistence type="predicted"/>
<evidence type="ECO:0000256" key="5">
    <source>
        <dbReference type="ARBA" id="ARBA00023136"/>
    </source>
</evidence>
<dbReference type="InterPro" id="IPR005828">
    <property type="entry name" value="MFS_sugar_transport-like"/>
</dbReference>
<name>A0A3G2S5H8_MALR7</name>
<gene>
    <name evidence="8" type="ORF">DNF11_2230</name>
</gene>
<organism evidence="8 9">
    <name type="scientific">Malassezia restricta (strain ATCC 96810 / NBRC 103918 / CBS 7877)</name>
    <name type="common">Seborrheic dermatitis infection agent</name>
    <dbReference type="NCBI Taxonomy" id="425264"/>
    <lineage>
        <taxon>Eukaryota</taxon>
        <taxon>Fungi</taxon>
        <taxon>Dikarya</taxon>
        <taxon>Basidiomycota</taxon>
        <taxon>Ustilaginomycotina</taxon>
        <taxon>Malasseziomycetes</taxon>
        <taxon>Malasseziales</taxon>
        <taxon>Malasseziaceae</taxon>
        <taxon>Malassezia</taxon>
    </lineage>
</organism>
<evidence type="ECO:0000256" key="6">
    <source>
        <dbReference type="SAM" id="Phobius"/>
    </source>
</evidence>
<dbReference type="PANTHER" id="PTHR23511:SF5">
    <property type="entry name" value="MAJOR FACILITATOR-TYPE TRANSPORTER HXNZ-RELATED"/>
    <property type="match status" value="1"/>
</dbReference>
<accession>A0A3G2S5H8</accession>
<dbReference type="CDD" id="cd17316">
    <property type="entry name" value="MFS_SV2_like"/>
    <property type="match status" value="1"/>
</dbReference>
<dbReference type="Proteomes" id="UP000269793">
    <property type="component" value="Chromosome IV"/>
</dbReference>
<protein>
    <recommendedName>
        <fullName evidence="7">Major facilitator superfamily (MFS) profile domain-containing protein</fullName>
    </recommendedName>
</protein>
<feature type="transmembrane region" description="Helical" evidence="6">
    <location>
        <begin position="118"/>
        <end position="137"/>
    </location>
</feature>
<evidence type="ECO:0000256" key="4">
    <source>
        <dbReference type="ARBA" id="ARBA00022989"/>
    </source>
</evidence>
<dbReference type="SUPFAM" id="SSF103473">
    <property type="entry name" value="MFS general substrate transporter"/>
    <property type="match status" value="1"/>
</dbReference>
<feature type="transmembrane region" description="Helical" evidence="6">
    <location>
        <begin position="471"/>
        <end position="490"/>
    </location>
</feature>
<evidence type="ECO:0000256" key="2">
    <source>
        <dbReference type="ARBA" id="ARBA00022448"/>
    </source>
</evidence>
<reference evidence="8 9" key="1">
    <citation type="submission" date="2018-10" db="EMBL/GenBank/DDBJ databases">
        <title>Complete genome sequence of Malassezia restricta CBS 7877.</title>
        <authorList>
            <person name="Morand S.C."/>
            <person name="Bertignac M."/>
            <person name="Iltis A."/>
            <person name="Kolder I."/>
            <person name="Pirovano W."/>
            <person name="Jourdain R."/>
            <person name="Clavaud C."/>
        </authorList>
    </citation>
    <scope>NUCLEOTIDE SEQUENCE [LARGE SCALE GENOMIC DNA]</scope>
    <source>
        <strain evidence="8 9">CBS 7877</strain>
    </source>
</reference>
<feature type="transmembrane region" description="Helical" evidence="6">
    <location>
        <begin position="257"/>
        <end position="276"/>
    </location>
</feature>
<keyword evidence="5 6" id="KW-0472">Membrane</keyword>
<dbReference type="InterPro" id="IPR036259">
    <property type="entry name" value="MFS_trans_sf"/>
</dbReference>
<evidence type="ECO:0000259" key="7">
    <source>
        <dbReference type="PROSITE" id="PS50850"/>
    </source>
</evidence>
<dbReference type="GO" id="GO:0022857">
    <property type="term" value="F:transmembrane transporter activity"/>
    <property type="evidence" value="ECO:0007669"/>
    <property type="project" value="InterPro"/>
</dbReference>
<dbReference type="OrthoDB" id="3936150at2759"/>
<keyword evidence="9" id="KW-1185">Reference proteome</keyword>
<keyword evidence="4 6" id="KW-1133">Transmembrane helix</keyword>
<feature type="transmembrane region" description="Helical" evidence="6">
    <location>
        <begin position="560"/>
        <end position="580"/>
    </location>
</feature>
<dbReference type="Pfam" id="PF00083">
    <property type="entry name" value="Sugar_tr"/>
    <property type="match status" value="1"/>
</dbReference>
<sequence>MSGRPQDSVPRVRIEEELVEQPTSTWHDEEVKADYESIDSNVLFAKEVGVSVDYSRQIALVNKIIHEDIGFGAFQIKLTLLAGFGWLADNIWFEVLSMTLTLVKEEWNLGEREHSPKWATFSLYSGLLIGSLAWGFLSDVIGRRPSWNLTLFISAAFGIAVGAAPSFPVMCVLLGLLGLGLGGNLPVDGAMLIEYIPGPQQWILTFLSLFWCIGQLYAALISWAFITNYYCEDNINWKGSDNDKPPCLKADNWGWRYSWFLLGGTVMLMFIIRFLVYPVPESPKFLLAAGREEEAYEVLLFIAKENKKKLHLTFEQLRDAKFKPIAYDATNTVHAVVESDSPKENPKSQVQYGSTYTRWMQRSWNMSGLRPDNIRRTLKHIDRSPLSALFASRKMARNTIFITLCWGLIGLAYPLYNSFIATYLAQINDASDDAESLSRQYRDLVIMSVCGIPGSFVAAAGVEIPRIGRRGTMAFFTMLTGLFLFLFTTANNSSAILGWNCAVNLTQNAMYAVLYAITYEVFPAPQRGTGDGLSMSVQRVFGIVATIVAVYASQNGFKPPIYVSASAFIVTSALMLLLPYEPRGTTAI</sequence>
<comment type="subcellular location">
    <subcellularLocation>
        <location evidence="1">Membrane</location>
        <topology evidence="1">Multi-pass membrane protein</topology>
    </subcellularLocation>
</comment>
<feature type="transmembrane region" description="Helical" evidence="6">
    <location>
        <begin position="149"/>
        <end position="181"/>
    </location>
</feature>
<evidence type="ECO:0000313" key="9">
    <source>
        <dbReference type="Proteomes" id="UP000269793"/>
    </source>
</evidence>
<evidence type="ECO:0000313" key="8">
    <source>
        <dbReference type="EMBL" id="AYO43180.1"/>
    </source>
</evidence>
<dbReference type="GO" id="GO:0016020">
    <property type="term" value="C:membrane"/>
    <property type="evidence" value="ECO:0007669"/>
    <property type="project" value="UniProtKB-SubCell"/>
</dbReference>
<dbReference type="Gene3D" id="1.20.1250.20">
    <property type="entry name" value="MFS general substrate transporter like domains"/>
    <property type="match status" value="1"/>
</dbReference>
<keyword evidence="2" id="KW-0813">Transport</keyword>
<feature type="transmembrane region" description="Helical" evidence="6">
    <location>
        <begin position="202"/>
        <end position="226"/>
    </location>
</feature>
<dbReference type="AlphaFoldDB" id="A0A3G2S5H8"/>
<feature type="transmembrane region" description="Helical" evidence="6">
    <location>
        <begin position="400"/>
        <end position="424"/>
    </location>
</feature>
<dbReference type="PROSITE" id="PS50850">
    <property type="entry name" value="MFS"/>
    <property type="match status" value="1"/>
</dbReference>
<dbReference type="EMBL" id="CP033151">
    <property type="protein sequence ID" value="AYO43180.1"/>
    <property type="molecule type" value="Genomic_DNA"/>
</dbReference>
<keyword evidence="3 6" id="KW-0812">Transmembrane</keyword>